<dbReference type="EMBL" id="BMGB01000001">
    <property type="protein sequence ID" value="GGB09653.1"/>
    <property type="molecule type" value="Genomic_DNA"/>
</dbReference>
<evidence type="ECO:0000313" key="3">
    <source>
        <dbReference type="Proteomes" id="UP000606922"/>
    </source>
</evidence>
<keyword evidence="1" id="KW-1133">Transmembrane helix</keyword>
<proteinExistence type="predicted"/>
<sequence length="98" mass="10285">MLDVFAIALVIVGTALGFISARQITRANTKAKIPWAGRIPNQPKTAPLWRGVGGALAIWGSLSLYSTLGAFVILLVFATTASPLLVFVAHNRRVAAAG</sequence>
<dbReference type="RefSeq" id="WP_188510938.1">
    <property type="nucleotide sequence ID" value="NZ_BMGB01000001.1"/>
</dbReference>
<reference evidence="2" key="2">
    <citation type="submission" date="2020-09" db="EMBL/GenBank/DDBJ databases">
        <authorList>
            <person name="Sun Q."/>
            <person name="Zhou Y."/>
        </authorList>
    </citation>
    <scope>NUCLEOTIDE SEQUENCE</scope>
    <source>
        <strain evidence="2">CGMCC 1.12813</strain>
    </source>
</reference>
<comment type="caution">
    <text evidence="2">The sequence shown here is derived from an EMBL/GenBank/DDBJ whole genome shotgun (WGS) entry which is preliminary data.</text>
</comment>
<keyword evidence="3" id="KW-1185">Reference proteome</keyword>
<accession>A0A916SP00</accession>
<gene>
    <name evidence="2" type="ORF">GCM10010979_25330</name>
</gene>
<keyword evidence="1" id="KW-0812">Transmembrane</keyword>
<dbReference type="Proteomes" id="UP000606922">
    <property type="component" value="Unassembled WGS sequence"/>
</dbReference>
<evidence type="ECO:0000313" key="2">
    <source>
        <dbReference type="EMBL" id="GGB09653.1"/>
    </source>
</evidence>
<feature type="transmembrane region" description="Helical" evidence="1">
    <location>
        <begin position="68"/>
        <end position="89"/>
    </location>
</feature>
<reference evidence="2" key="1">
    <citation type="journal article" date="2014" name="Int. J. Syst. Evol. Microbiol.">
        <title>Complete genome sequence of Corynebacterium casei LMG S-19264T (=DSM 44701T), isolated from a smear-ripened cheese.</title>
        <authorList>
            <consortium name="US DOE Joint Genome Institute (JGI-PGF)"/>
            <person name="Walter F."/>
            <person name="Albersmeier A."/>
            <person name="Kalinowski J."/>
            <person name="Ruckert C."/>
        </authorList>
    </citation>
    <scope>NUCLEOTIDE SEQUENCE</scope>
    <source>
        <strain evidence="2">CGMCC 1.12813</strain>
    </source>
</reference>
<evidence type="ECO:0000256" key="1">
    <source>
        <dbReference type="SAM" id="Phobius"/>
    </source>
</evidence>
<keyword evidence="1" id="KW-0472">Membrane</keyword>
<organism evidence="2 3">
    <name type="scientific">Conyzicola nivalis</name>
    <dbReference type="NCBI Taxonomy" id="1477021"/>
    <lineage>
        <taxon>Bacteria</taxon>
        <taxon>Bacillati</taxon>
        <taxon>Actinomycetota</taxon>
        <taxon>Actinomycetes</taxon>
        <taxon>Micrococcales</taxon>
        <taxon>Microbacteriaceae</taxon>
        <taxon>Conyzicola</taxon>
    </lineage>
</organism>
<protein>
    <submittedName>
        <fullName evidence="2">Uncharacterized protein</fullName>
    </submittedName>
</protein>
<dbReference type="AlphaFoldDB" id="A0A916SP00"/>
<name>A0A916SP00_9MICO</name>